<dbReference type="HOGENOM" id="CLU_1439605_0_0_10"/>
<reference evidence="1 2" key="1">
    <citation type="journal article" date="2015" name="Genome Announc.">
        <title>Complete Genome Sequence of the Novel Leech Symbiont Mucinivorans hirudinis M3T.</title>
        <authorList>
            <person name="Nelson M.C."/>
            <person name="Bomar L."/>
            <person name="Graf J."/>
        </authorList>
    </citation>
    <scope>NUCLEOTIDE SEQUENCE [LARGE SCALE GENOMIC DNA]</scope>
    <source>
        <strain evidence="2">M3</strain>
    </source>
</reference>
<name>A0A060R737_9BACT</name>
<dbReference type="GO" id="GO:0015628">
    <property type="term" value="P:protein secretion by the type II secretion system"/>
    <property type="evidence" value="ECO:0007669"/>
    <property type="project" value="TreeGrafter"/>
</dbReference>
<dbReference type="GO" id="GO:0015627">
    <property type="term" value="C:type II protein secretion system complex"/>
    <property type="evidence" value="ECO:0007669"/>
    <property type="project" value="TreeGrafter"/>
</dbReference>
<dbReference type="STRING" id="1433126.BN938_0854"/>
<protein>
    <submittedName>
        <fullName evidence="1">Conserved domain protein</fullName>
    </submittedName>
</protein>
<gene>
    <name evidence="1" type="ORF">BN938_0854</name>
</gene>
<evidence type="ECO:0000313" key="2">
    <source>
        <dbReference type="Proteomes" id="UP000027616"/>
    </source>
</evidence>
<dbReference type="eggNOG" id="COG1555">
    <property type="taxonomic scope" value="Bacteria"/>
</dbReference>
<dbReference type="PANTHER" id="PTHR21180">
    <property type="entry name" value="ENDONUCLEASE/EXONUCLEASE/PHOSPHATASE FAMILY DOMAIN-CONTAINING PROTEIN 1"/>
    <property type="match status" value="1"/>
</dbReference>
<dbReference type="EMBL" id="HG934468">
    <property type="protein sequence ID" value="CDN30955.1"/>
    <property type="molecule type" value="Genomic_DNA"/>
</dbReference>
<dbReference type="Gene3D" id="1.10.150.320">
    <property type="entry name" value="Photosystem II 12 kDa extrinsic protein"/>
    <property type="match status" value="1"/>
</dbReference>
<sequence length="188" mass="21357">MRQFFPLIFITAAVVAIAAIVRYMPASTIVIERVEQKMCRDTVRIFQTLEGEQITLKKIELNSADSTALRRVYGIGAKFSSRIVKYRNLLGGYHQREQLREVYGITEEVYQKIVGNFWVDTLAISKININFATQSELKAHPYIDANLAGRLARAVKLKGGYSKLSELIEDKIITQQEAEKIAPYLSLK</sequence>
<keyword evidence="2" id="KW-1185">Reference proteome</keyword>
<evidence type="ECO:0000313" key="1">
    <source>
        <dbReference type="EMBL" id="CDN30955.1"/>
    </source>
</evidence>
<dbReference type="Proteomes" id="UP000027616">
    <property type="component" value="Chromosome I"/>
</dbReference>
<organism evidence="1 2">
    <name type="scientific">Mucinivorans hirudinis</name>
    <dbReference type="NCBI Taxonomy" id="1433126"/>
    <lineage>
        <taxon>Bacteria</taxon>
        <taxon>Pseudomonadati</taxon>
        <taxon>Bacteroidota</taxon>
        <taxon>Bacteroidia</taxon>
        <taxon>Bacteroidales</taxon>
        <taxon>Rikenellaceae</taxon>
        <taxon>Mucinivorans</taxon>
    </lineage>
</organism>
<dbReference type="SUPFAM" id="SSF47781">
    <property type="entry name" value="RuvA domain 2-like"/>
    <property type="match status" value="2"/>
</dbReference>
<dbReference type="InterPro" id="IPR010994">
    <property type="entry name" value="RuvA_2-like"/>
</dbReference>
<dbReference type="PATRIC" id="fig|1433126.3.peg.854"/>
<proteinExistence type="predicted"/>
<accession>A0A060R737</accession>
<dbReference type="KEGG" id="rbc:BN938_0854"/>
<dbReference type="AlphaFoldDB" id="A0A060R737"/>
<dbReference type="Gene3D" id="1.10.150.280">
    <property type="entry name" value="AF1531-like domain"/>
    <property type="match status" value="1"/>
</dbReference>
<dbReference type="Pfam" id="PF12836">
    <property type="entry name" value="HHH_3"/>
    <property type="match status" value="2"/>
</dbReference>
<dbReference type="PANTHER" id="PTHR21180:SF32">
    <property type="entry name" value="ENDONUCLEASE_EXONUCLEASE_PHOSPHATASE FAMILY DOMAIN-CONTAINING PROTEIN 1"/>
    <property type="match status" value="1"/>
</dbReference>
<dbReference type="InterPro" id="IPR051675">
    <property type="entry name" value="Endo/Exo/Phosphatase_dom_1"/>
</dbReference>